<organism evidence="1 2">
    <name type="scientific">Streptomyces phage Comrade</name>
    <dbReference type="NCBI Taxonomy" id="2301714"/>
    <lineage>
        <taxon>Viruses</taxon>
        <taxon>Duplodnaviria</taxon>
        <taxon>Heunggongvirae</taxon>
        <taxon>Uroviricota</taxon>
        <taxon>Caudoviricetes</taxon>
        <taxon>Stanwilliamsviridae</taxon>
        <taxon>Loccivirinae</taxon>
        <taxon>Gilsonvirus</taxon>
        <taxon>Gilsonvirus comrade</taxon>
    </lineage>
</organism>
<accession>A0A385DV64</accession>
<sequence>MSQENYEEVNMDAFAPENFNKVMLIQTMRIYDLLLAILSIDSPQKAAQIAEMHEAGLTFNPAPAFSLEVEEEE</sequence>
<dbReference type="RefSeq" id="YP_009840799.1">
    <property type="nucleotide sequence ID" value="NC_048728.1"/>
</dbReference>
<proteinExistence type="predicted"/>
<evidence type="ECO:0000313" key="2">
    <source>
        <dbReference type="Proteomes" id="UP000262230"/>
    </source>
</evidence>
<dbReference type="GeneID" id="55610987"/>
<reference evidence="1 2" key="1">
    <citation type="submission" date="2018-07" db="EMBL/GenBank/DDBJ databases">
        <authorList>
            <person name="Khadka D."/>
            <person name="Jones J."/>
            <person name="Carrillo K."/>
            <person name="Beckwith M.D."/>
            <person name="Griffiths E.C."/>
            <person name="LeFan V.M."/>
            <person name="Nayek S."/>
            <person name="Layton S.R."/>
            <person name="Kim T."/>
            <person name="Hughes L."/>
            <person name="Garlena R.A."/>
            <person name="Russell D.A."/>
            <person name="Pope W.H."/>
            <person name="Jacobs-Sera D."/>
            <person name="Hatfull G.F."/>
        </authorList>
    </citation>
    <scope>NUCLEOTIDE SEQUENCE [LARGE SCALE GENOMIC DNA]</scope>
</reference>
<dbReference type="EMBL" id="MH651172">
    <property type="protein sequence ID" value="AXQ63281.1"/>
    <property type="molecule type" value="Genomic_DNA"/>
</dbReference>
<dbReference type="Proteomes" id="UP000262230">
    <property type="component" value="Segment"/>
</dbReference>
<dbReference type="KEGG" id="vg:55610987"/>
<protein>
    <submittedName>
        <fullName evidence="1">Uncharacterized protein</fullName>
    </submittedName>
</protein>
<name>A0A385DV64_9CAUD</name>
<keyword evidence="2" id="KW-1185">Reference proteome</keyword>
<evidence type="ECO:0000313" key="1">
    <source>
        <dbReference type="EMBL" id="AXQ63281.1"/>
    </source>
</evidence>
<gene>
    <name evidence="1" type="primary">3</name>
    <name evidence="1" type="ORF">SEA_COMRADE_3</name>
</gene>